<evidence type="ECO:0000313" key="2">
    <source>
        <dbReference type="EMBL" id="AMX20197.1"/>
    </source>
</evidence>
<protein>
    <submittedName>
        <fullName evidence="2">Uncharacterized protein</fullName>
    </submittedName>
</protein>
<gene>
    <name evidence="2" type="ORF">IEC338SC_3083</name>
</gene>
<sequence>MNTETKLLKIKSDLYWQADIAVQQAFELGQSEDVAATKAELEETLKHAQEAYEFFKVVMTRFCISENHLEGTTKTYLREVGVQLEKIKGLKK</sequence>
<evidence type="ECO:0000256" key="1">
    <source>
        <dbReference type="SAM" id="Coils"/>
    </source>
</evidence>
<reference evidence="2 3" key="1">
    <citation type="submission" date="2016-04" db="EMBL/GenBank/DDBJ databases">
        <title>Complete genome sequencing of OXA-72 bearing Acinetobacter pittii strain IEC338SC.</title>
        <authorList>
            <person name="Brasiliense D.M."/>
            <person name="Lima K.V."/>
            <person name="Souza C.O."/>
            <person name="Dutra L.G."/>
            <person name="Mamizuka E.M."/>
            <person name="Perez-Chaparro P.J."/>
            <person name="McCulloch J.A."/>
        </authorList>
    </citation>
    <scope>NUCLEOTIDE SEQUENCE [LARGE SCALE GENOMIC DNA]</scope>
    <source>
        <strain evidence="2 3">IEC338SC</strain>
    </source>
</reference>
<accession>A0AB33BPN1</accession>
<name>A0AB33BPN1_ACIPI</name>
<proteinExistence type="predicted"/>
<evidence type="ECO:0000313" key="3">
    <source>
        <dbReference type="Proteomes" id="UP000076152"/>
    </source>
</evidence>
<organism evidence="2 3">
    <name type="scientific">Acinetobacter pittii</name>
    <name type="common">Acinetobacter genomosp. 3</name>
    <dbReference type="NCBI Taxonomy" id="48296"/>
    <lineage>
        <taxon>Bacteria</taxon>
        <taxon>Pseudomonadati</taxon>
        <taxon>Pseudomonadota</taxon>
        <taxon>Gammaproteobacteria</taxon>
        <taxon>Moraxellales</taxon>
        <taxon>Moraxellaceae</taxon>
        <taxon>Acinetobacter</taxon>
        <taxon>Acinetobacter calcoaceticus/baumannii complex</taxon>
    </lineage>
</organism>
<dbReference type="AlphaFoldDB" id="A0AB33BPN1"/>
<dbReference type="RefSeq" id="WP_063099293.1">
    <property type="nucleotide sequence ID" value="NZ_CP015145.1"/>
</dbReference>
<dbReference type="Proteomes" id="UP000076152">
    <property type="component" value="Chromosome"/>
</dbReference>
<feature type="coiled-coil region" evidence="1">
    <location>
        <begin position="31"/>
        <end position="58"/>
    </location>
</feature>
<keyword evidence="1" id="KW-0175">Coiled coil</keyword>
<dbReference type="EMBL" id="CP015145">
    <property type="protein sequence ID" value="AMX20197.1"/>
    <property type="molecule type" value="Genomic_DNA"/>
</dbReference>